<comment type="caution">
    <text evidence="2">The sequence shown here is derived from an EMBL/GenBank/DDBJ whole genome shotgun (WGS) entry which is preliminary data.</text>
</comment>
<dbReference type="RefSeq" id="WP_170035413.1">
    <property type="nucleotide sequence ID" value="NZ_JABDTL010000001.1"/>
</dbReference>
<dbReference type="Gene3D" id="3.20.20.190">
    <property type="entry name" value="Phosphatidylinositol (PI) phosphodiesterase"/>
    <property type="match status" value="1"/>
</dbReference>
<dbReference type="Proteomes" id="UP000582837">
    <property type="component" value="Unassembled WGS sequence"/>
</dbReference>
<dbReference type="SUPFAM" id="SSF51695">
    <property type="entry name" value="PLC-like phosphodiesterases"/>
    <property type="match status" value="1"/>
</dbReference>
<keyword evidence="2" id="KW-0378">Hydrolase</keyword>
<protein>
    <submittedName>
        <fullName evidence="2">Glycerophosphoryl diester phosphodiesterase</fullName>
        <ecNumber evidence="2">3.1.4.46</ecNumber>
    </submittedName>
</protein>
<evidence type="ECO:0000259" key="1">
    <source>
        <dbReference type="PROSITE" id="PS51704"/>
    </source>
</evidence>
<feature type="domain" description="GP-PDE" evidence="1">
    <location>
        <begin position="22"/>
        <end position="269"/>
    </location>
</feature>
<dbReference type="InterPro" id="IPR017946">
    <property type="entry name" value="PLC-like_Pdiesterase_TIM-brl"/>
</dbReference>
<dbReference type="GO" id="GO:0006629">
    <property type="term" value="P:lipid metabolic process"/>
    <property type="evidence" value="ECO:0007669"/>
    <property type="project" value="InterPro"/>
</dbReference>
<reference evidence="2 3" key="1">
    <citation type="submission" date="2020-08" db="EMBL/GenBank/DDBJ databases">
        <title>Genomic Encyclopedia of Type Strains, Phase IV (KMG-IV): sequencing the most valuable type-strain genomes for metagenomic binning, comparative biology and taxonomic classification.</title>
        <authorList>
            <person name="Goeker M."/>
        </authorList>
    </citation>
    <scope>NUCLEOTIDE SEQUENCE [LARGE SCALE GENOMIC DNA]</scope>
    <source>
        <strain evidence="2 3">DSM 29007</strain>
    </source>
</reference>
<dbReference type="Pfam" id="PF03009">
    <property type="entry name" value="GDPD"/>
    <property type="match status" value="1"/>
</dbReference>
<dbReference type="AlphaFoldDB" id="A0A841H265"/>
<proteinExistence type="predicted"/>
<sequence>MRIPSPLGGRSRPGHRYLGGAPLLIAHRGGSLLAPENTLHAFRRALHWWRADLLEIDVQPTRDGECVVIHDPTVDRTTDGTGRVADHTLAELRALDAGYRFTPDGGRTFPYRGRGVVLSTLREVLEALPDARVNVEIKDGRAQAAVQRAIDATGSTHRVLIAAGDRRNRSAFRDYAGPTSAGAQELYAFLAHHLSRTTRFYRPPVDAFQMPEKAGGRQVLSPRWIREAHARNVAIHIWTVDDEADMRRLLSWGVDGVISDRPDRLARVLHEATGRPLPPGPPADEVEPWLERLLRS</sequence>
<organism evidence="2 3">
    <name type="scientific">Longimicrobium terrae</name>
    <dbReference type="NCBI Taxonomy" id="1639882"/>
    <lineage>
        <taxon>Bacteria</taxon>
        <taxon>Pseudomonadati</taxon>
        <taxon>Gemmatimonadota</taxon>
        <taxon>Longimicrobiia</taxon>
        <taxon>Longimicrobiales</taxon>
        <taxon>Longimicrobiaceae</taxon>
        <taxon>Longimicrobium</taxon>
    </lineage>
</organism>
<keyword evidence="3" id="KW-1185">Reference proteome</keyword>
<dbReference type="GO" id="GO:0008889">
    <property type="term" value="F:glycerophosphodiester phosphodiesterase activity"/>
    <property type="evidence" value="ECO:0007669"/>
    <property type="project" value="UniProtKB-EC"/>
</dbReference>
<accession>A0A841H265</accession>
<dbReference type="EMBL" id="JACHIA010000011">
    <property type="protein sequence ID" value="MBB6071969.1"/>
    <property type="molecule type" value="Genomic_DNA"/>
</dbReference>
<dbReference type="PANTHER" id="PTHR46211">
    <property type="entry name" value="GLYCEROPHOSPHORYL DIESTER PHOSPHODIESTERASE"/>
    <property type="match status" value="1"/>
</dbReference>
<dbReference type="EC" id="3.1.4.46" evidence="2"/>
<dbReference type="PANTHER" id="PTHR46211:SF14">
    <property type="entry name" value="GLYCEROPHOSPHODIESTER PHOSPHODIESTERASE"/>
    <property type="match status" value="1"/>
</dbReference>
<dbReference type="PROSITE" id="PS51704">
    <property type="entry name" value="GP_PDE"/>
    <property type="match status" value="1"/>
</dbReference>
<dbReference type="InterPro" id="IPR030395">
    <property type="entry name" value="GP_PDE_dom"/>
</dbReference>
<gene>
    <name evidence="2" type="ORF">HNQ61_003629</name>
</gene>
<evidence type="ECO:0000313" key="2">
    <source>
        <dbReference type="EMBL" id="MBB6071969.1"/>
    </source>
</evidence>
<name>A0A841H265_9BACT</name>
<evidence type="ECO:0000313" key="3">
    <source>
        <dbReference type="Proteomes" id="UP000582837"/>
    </source>
</evidence>
<dbReference type="CDD" id="cd08561">
    <property type="entry name" value="GDPD_cytoplasmic_ScUgpQ2_like"/>
    <property type="match status" value="1"/>
</dbReference>